<keyword evidence="2 8" id="KW-0805">Transcription regulation</keyword>
<evidence type="ECO:0000256" key="9">
    <source>
        <dbReference type="SAM" id="MobiDB-lite"/>
    </source>
</evidence>
<dbReference type="GO" id="GO:0016602">
    <property type="term" value="C:CCAAT-binding factor complex"/>
    <property type="evidence" value="ECO:0007669"/>
    <property type="project" value="InterPro"/>
</dbReference>
<dbReference type="Proteomes" id="UP001189122">
    <property type="component" value="Unassembled WGS sequence"/>
</dbReference>
<keyword evidence="4" id="KW-0010">Activator</keyword>
<comment type="subcellular location">
    <subcellularLocation>
        <location evidence="1 8">Nucleus</location>
    </subcellularLocation>
</comment>
<gene>
    <name evidence="10" type="ORF">SI7747_09011080</name>
</gene>
<evidence type="ECO:0000256" key="1">
    <source>
        <dbReference type="ARBA" id="ARBA00004123"/>
    </source>
</evidence>
<comment type="similarity">
    <text evidence="8">Belongs to the NFYA/HAP2 subunit family.</text>
</comment>
<dbReference type="PROSITE" id="PS51152">
    <property type="entry name" value="NFYA_HAP2_2"/>
    <property type="match status" value="1"/>
</dbReference>
<evidence type="ECO:0000256" key="6">
    <source>
        <dbReference type="ARBA" id="ARBA00023242"/>
    </source>
</evidence>
<sequence>MTSVVGHHVEGKDSTTLPTSRSHQVSVNIDQCFSSTYIPCAYMDPFYGSGMVGYGPHSMVHPQVGASAPSRVPLPNELSEDGPIYVNAKQYHAILRRRQLRAKLEAKNKLIKGRKPYLHESRHLHAMKRVRGSGAAS</sequence>
<dbReference type="GO" id="GO:0003700">
    <property type="term" value="F:DNA-binding transcription factor activity"/>
    <property type="evidence" value="ECO:0007669"/>
    <property type="project" value="UniProtKB-UniRule"/>
</dbReference>
<dbReference type="Gene3D" id="6.10.250.2430">
    <property type="match status" value="1"/>
</dbReference>
<accession>A0A7I8J3Q5</accession>
<proteinExistence type="inferred from homology"/>
<comment type="subunit">
    <text evidence="7">Heterotrimeric transcription factor composed of three components, NF-YA, NF-YB and NF-YC. NF-YB and NF-YC must interact and dimerize for NF-YA association and DNA binding.</text>
</comment>
<keyword evidence="6 8" id="KW-0539">Nucleus</keyword>
<evidence type="ECO:0000256" key="4">
    <source>
        <dbReference type="ARBA" id="ARBA00023159"/>
    </source>
</evidence>
<dbReference type="PRINTS" id="PR00616">
    <property type="entry name" value="CCAATSUBUNTB"/>
</dbReference>
<dbReference type="EMBL" id="LR743596">
    <property type="protein sequence ID" value="CAA2625311.1"/>
    <property type="molecule type" value="Genomic_DNA"/>
</dbReference>
<keyword evidence="11" id="KW-1185">Reference proteome</keyword>
<evidence type="ECO:0000313" key="10">
    <source>
        <dbReference type="EMBL" id="CAA2625311.1"/>
    </source>
</evidence>
<evidence type="ECO:0000256" key="2">
    <source>
        <dbReference type="ARBA" id="ARBA00023015"/>
    </source>
</evidence>
<dbReference type="SMART" id="SM00521">
    <property type="entry name" value="CBF"/>
    <property type="match status" value="1"/>
</dbReference>
<protein>
    <recommendedName>
        <fullName evidence="8">Nuclear transcription factor Y subunit</fullName>
    </recommendedName>
</protein>
<feature type="region of interest" description="Disordered" evidence="9">
    <location>
        <begin position="1"/>
        <end position="21"/>
    </location>
</feature>
<evidence type="ECO:0000256" key="5">
    <source>
        <dbReference type="ARBA" id="ARBA00023163"/>
    </source>
</evidence>
<dbReference type="InterPro" id="IPR018362">
    <property type="entry name" value="CCAAT-binding_factor_CS"/>
</dbReference>
<reference evidence="10 11" key="1">
    <citation type="submission" date="2019-12" db="EMBL/GenBank/DDBJ databases">
        <authorList>
            <person name="Scholz U."/>
            <person name="Mascher M."/>
            <person name="Fiebig A."/>
        </authorList>
    </citation>
    <scope>NUCLEOTIDE SEQUENCE</scope>
</reference>
<evidence type="ECO:0000256" key="8">
    <source>
        <dbReference type="RuleBase" id="RU367155"/>
    </source>
</evidence>
<evidence type="ECO:0000256" key="7">
    <source>
        <dbReference type="ARBA" id="ARBA00025911"/>
    </source>
</evidence>
<evidence type="ECO:0000256" key="3">
    <source>
        <dbReference type="ARBA" id="ARBA00023125"/>
    </source>
</evidence>
<dbReference type="PROSITE" id="PS00686">
    <property type="entry name" value="NFYA_HAP2_1"/>
    <property type="match status" value="1"/>
</dbReference>
<dbReference type="EMBL" id="CACRZD030000009">
    <property type="protein sequence ID" value="CAA6664691.1"/>
    <property type="molecule type" value="Genomic_DNA"/>
</dbReference>
<name>A0A7I8J3Q5_SPIIN</name>
<dbReference type="PANTHER" id="PTHR12632">
    <property type="entry name" value="TRANSCRIPTION FACTOR NF-Y ALPHA-RELATED"/>
    <property type="match status" value="1"/>
</dbReference>
<dbReference type="GO" id="GO:0003677">
    <property type="term" value="F:DNA binding"/>
    <property type="evidence" value="ECO:0007669"/>
    <property type="project" value="UniProtKB-KW"/>
</dbReference>
<dbReference type="AlphaFoldDB" id="A0A7I8J3Q5"/>
<dbReference type="InterPro" id="IPR001289">
    <property type="entry name" value="NFYA"/>
</dbReference>
<comment type="function">
    <text evidence="8">Component of the sequence-specific heterotrimeric transcription factor (NF-Y) which specifically recognizes a 5'-CCAAT-3' box motif found in the promoters of its target genes.</text>
</comment>
<evidence type="ECO:0000313" key="11">
    <source>
        <dbReference type="Proteomes" id="UP001189122"/>
    </source>
</evidence>
<organism evidence="10">
    <name type="scientific">Spirodela intermedia</name>
    <name type="common">Intermediate duckweed</name>
    <dbReference type="NCBI Taxonomy" id="51605"/>
    <lineage>
        <taxon>Eukaryota</taxon>
        <taxon>Viridiplantae</taxon>
        <taxon>Streptophyta</taxon>
        <taxon>Embryophyta</taxon>
        <taxon>Tracheophyta</taxon>
        <taxon>Spermatophyta</taxon>
        <taxon>Magnoliopsida</taxon>
        <taxon>Liliopsida</taxon>
        <taxon>Araceae</taxon>
        <taxon>Lemnoideae</taxon>
        <taxon>Spirodela</taxon>
    </lineage>
</organism>
<keyword evidence="5 8" id="KW-0804">Transcription</keyword>
<dbReference type="Pfam" id="PF02045">
    <property type="entry name" value="CBFB_NFYA"/>
    <property type="match status" value="1"/>
</dbReference>
<keyword evidence="3 8" id="KW-0238">DNA-binding</keyword>